<dbReference type="AlphaFoldDB" id="A0A6V8PFE2"/>
<reference evidence="1 2" key="1">
    <citation type="journal article" date="2020" name="Front. Microbiol.">
        <title>Single-cell genomics of novel Actinobacteria with the Wood-Ljungdahl pathway discovered in a serpentinizing system.</title>
        <authorList>
            <person name="Merino N."/>
            <person name="Kawai M."/>
            <person name="Boyd E.S."/>
            <person name="Colman D.R."/>
            <person name="McGlynn S.E."/>
            <person name="Nealson K.H."/>
            <person name="Kurokawa K."/>
            <person name="Hongoh Y."/>
        </authorList>
    </citation>
    <scope>NUCLEOTIDE SEQUENCE [LARGE SCALE GENOMIC DNA]</scope>
    <source>
        <strain evidence="1 2">S34</strain>
    </source>
</reference>
<dbReference type="Pfam" id="PF14236">
    <property type="entry name" value="DruA"/>
    <property type="match status" value="1"/>
</dbReference>
<proteinExistence type="predicted"/>
<gene>
    <name evidence="1" type="ORF">HKBW3S34_02322</name>
</gene>
<dbReference type="RefSeq" id="WP_176238280.1">
    <property type="nucleotide sequence ID" value="NZ_BLRZ01000304.1"/>
</dbReference>
<organism evidence="1 2">
    <name type="scientific">Candidatus Hakubella thermalkaliphila</name>
    <dbReference type="NCBI Taxonomy" id="2754717"/>
    <lineage>
        <taxon>Bacteria</taxon>
        <taxon>Bacillati</taxon>
        <taxon>Actinomycetota</taxon>
        <taxon>Actinomycetota incertae sedis</taxon>
        <taxon>Candidatus Hakubellales</taxon>
        <taxon>Candidatus Hakubellaceae</taxon>
        <taxon>Candidatus Hakubella</taxon>
    </lineage>
</organism>
<accession>A0A6V8PFE2</accession>
<evidence type="ECO:0000313" key="1">
    <source>
        <dbReference type="EMBL" id="GFP31402.1"/>
    </source>
</evidence>
<name>A0A6V8PFE2_9ACTN</name>
<sequence>MQRVKEERIKGGLSDLKPLEIRLVKGEAESGLWKQLVSTHHYLGYKRAWGRRLRYLVWVGDGAIGAIGWKSGALKLQSRDYFIGWSVEQRKQYLAHILNNDRFVIAEEMRVKNLASHVLARNVRMVSRDWESRYGVKPYLLETFIDPERFSGSSYRAAGWQPIGSTKGYEKLKKGYRYHGKVKEVYVYVVEEEFRRIIGCERRSYPQEGSLTTHKEERLPMMIQKVGYNPDLIDWAGIEKEVVGRIAEELVSFHRLFGDCFRRKEQRLLGQSYLGGLLSEVPRKNGEAIALAFLGPRAVRCQQNFLSRY</sequence>
<dbReference type="Proteomes" id="UP000588083">
    <property type="component" value="Unassembled WGS sequence"/>
</dbReference>
<evidence type="ECO:0000313" key="2">
    <source>
        <dbReference type="Proteomes" id="UP000588083"/>
    </source>
</evidence>
<feature type="non-terminal residue" evidence="1">
    <location>
        <position position="309"/>
    </location>
</feature>
<comment type="caution">
    <text evidence="1">The sequence shown here is derived from an EMBL/GenBank/DDBJ whole genome shotgun (WGS) entry which is preliminary data.</text>
</comment>
<dbReference type="InterPro" id="IPR025639">
    <property type="entry name" value="DruA"/>
</dbReference>
<dbReference type="EMBL" id="BLRZ01000304">
    <property type="protein sequence ID" value="GFP31402.1"/>
    <property type="molecule type" value="Genomic_DNA"/>
</dbReference>
<protein>
    <submittedName>
        <fullName evidence="1">Uncharacterized protein</fullName>
    </submittedName>
</protein>
<keyword evidence="2" id="KW-1185">Reference proteome</keyword>